<gene>
    <name evidence="4" type="ORF">IAA83_04850</name>
</gene>
<dbReference type="Pfam" id="PF00009">
    <property type="entry name" value="GTP_EFTU"/>
    <property type="match status" value="1"/>
</dbReference>
<dbReference type="InterPro" id="IPR014721">
    <property type="entry name" value="Ribsml_uS5_D2-typ_fold_subgr"/>
</dbReference>
<dbReference type="SMART" id="SM00889">
    <property type="entry name" value="EFG_IV"/>
    <property type="match status" value="1"/>
</dbReference>
<dbReference type="FunFam" id="3.30.230.10:FF:000003">
    <property type="entry name" value="Elongation factor G"/>
    <property type="match status" value="1"/>
</dbReference>
<dbReference type="SUPFAM" id="SSF54980">
    <property type="entry name" value="EF-G C-terminal domain-like"/>
    <property type="match status" value="2"/>
</dbReference>
<dbReference type="SUPFAM" id="SSF50447">
    <property type="entry name" value="Translation proteins"/>
    <property type="match status" value="1"/>
</dbReference>
<dbReference type="Gene3D" id="3.40.50.300">
    <property type="entry name" value="P-loop containing nucleotide triphosphate hydrolases"/>
    <property type="match status" value="1"/>
</dbReference>
<dbReference type="SUPFAM" id="SSF54211">
    <property type="entry name" value="Ribosomal protein S5 domain 2-like"/>
    <property type="match status" value="1"/>
</dbReference>
<dbReference type="InterPro" id="IPR035649">
    <property type="entry name" value="EFG_V"/>
</dbReference>
<dbReference type="PROSITE" id="PS51722">
    <property type="entry name" value="G_TR_2"/>
    <property type="match status" value="1"/>
</dbReference>
<dbReference type="InterPro" id="IPR009000">
    <property type="entry name" value="Transl_B-barrel_sf"/>
</dbReference>
<dbReference type="Pfam" id="PF14492">
    <property type="entry name" value="EFG_III"/>
    <property type="match status" value="1"/>
</dbReference>
<reference evidence="4" key="2">
    <citation type="journal article" date="2021" name="PeerJ">
        <title>Extensive microbial diversity within the chicken gut microbiome revealed by metagenomics and culture.</title>
        <authorList>
            <person name="Gilroy R."/>
            <person name="Ravi A."/>
            <person name="Getino M."/>
            <person name="Pursley I."/>
            <person name="Horton D.L."/>
            <person name="Alikhan N.F."/>
            <person name="Baker D."/>
            <person name="Gharbi K."/>
            <person name="Hall N."/>
            <person name="Watson M."/>
            <person name="Adriaenssens E.M."/>
            <person name="Foster-Nyarko E."/>
            <person name="Jarju S."/>
            <person name="Secka A."/>
            <person name="Antonio M."/>
            <person name="Oren A."/>
            <person name="Chaudhuri R.R."/>
            <person name="La Ragione R."/>
            <person name="Hildebrand F."/>
            <person name="Pallen M.J."/>
        </authorList>
    </citation>
    <scope>NUCLEOTIDE SEQUENCE</scope>
    <source>
        <strain evidence="4">ChiBcec16-1751</strain>
    </source>
</reference>
<dbReference type="InterPro" id="IPR005517">
    <property type="entry name" value="Transl_elong_EFG/EF2_IV"/>
</dbReference>
<evidence type="ECO:0000256" key="2">
    <source>
        <dbReference type="ARBA" id="ARBA00023134"/>
    </source>
</evidence>
<dbReference type="CDD" id="cd01434">
    <property type="entry name" value="EFG_mtEFG1_IV"/>
    <property type="match status" value="1"/>
</dbReference>
<keyword evidence="1" id="KW-0547">Nucleotide-binding</keyword>
<evidence type="ECO:0000313" key="5">
    <source>
        <dbReference type="Proteomes" id="UP000886741"/>
    </source>
</evidence>
<keyword evidence="4" id="KW-0648">Protein biosynthesis</keyword>
<dbReference type="CDD" id="cd03713">
    <property type="entry name" value="EFG_mtEFG_C"/>
    <property type="match status" value="1"/>
</dbReference>
<dbReference type="Pfam" id="PF00679">
    <property type="entry name" value="EFG_C"/>
    <property type="match status" value="1"/>
</dbReference>
<dbReference type="SUPFAM" id="SSF52540">
    <property type="entry name" value="P-loop containing nucleoside triphosphate hydrolases"/>
    <property type="match status" value="1"/>
</dbReference>
<evidence type="ECO:0000313" key="4">
    <source>
        <dbReference type="EMBL" id="HIS64685.1"/>
    </source>
</evidence>
<dbReference type="SMART" id="SM00838">
    <property type="entry name" value="EFG_C"/>
    <property type="match status" value="1"/>
</dbReference>
<dbReference type="InterPro" id="IPR027417">
    <property type="entry name" value="P-loop_NTPase"/>
</dbReference>
<dbReference type="Gene3D" id="3.30.70.870">
    <property type="entry name" value="Elongation Factor G (Translational Gtpase), domain 3"/>
    <property type="match status" value="1"/>
</dbReference>
<evidence type="ECO:0000259" key="3">
    <source>
        <dbReference type="PROSITE" id="PS51722"/>
    </source>
</evidence>
<dbReference type="InterPro" id="IPR000795">
    <property type="entry name" value="T_Tr_GTP-bd_dom"/>
</dbReference>
<dbReference type="InterPro" id="IPR047872">
    <property type="entry name" value="EFG_IV"/>
</dbReference>
<dbReference type="PANTHER" id="PTHR43261">
    <property type="entry name" value="TRANSLATION ELONGATION FACTOR G-RELATED"/>
    <property type="match status" value="1"/>
</dbReference>
<keyword evidence="4" id="KW-0251">Elongation factor</keyword>
<protein>
    <submittedName>
        <fullName evidence="4">Elongation factor G</fullName>
    </submittedName>
</protein>
<proteinExistence type="predicted"/>
<dbReference type="Gene3D" id="3.30.70.240">
    <property type="match status" value="1"/>
</dbReference>
<keyword evidence="2" id="KW-0342">GTP-binding</keyword>
<dbReference type="EMBL" id="DVJJ01000078">
    <property type="protein sequence ID" value="HIS64685.1"/>
    <property type="molecule type" value="Genomic_DNA"/>
</dbReference>
<name>A0A9D1F951_9FIRM</name>
<dbReference type="Proteomes" id="UP000886741">
    <property type="component" value="Unassembled WGS sequence"/>
</dbReference>
<dbReference type="Gene3D" id="3.30.230.10">
    <property type="match status" value="1"/>
</dbReference>
<accession>A0A9D1F951</accession>
<dbReference type="FunFam" id="3.30.70.240:FF:000001">
    <property type="entry name" value="Elongation factor G"/>
    <property type="match status" value="1"/>
</dbReference>
<dbReference type="PANTHER" id="PTHR43261:SF6">
    <property type="entry name" value="ELONGATION FACTOR G-LIKE PROTEIN"/>
    <property type="match status" value="1"/>
</dbReference>
<dbReference type="InterPro" id="IPR000640">
    <property type="entry name" value="EFG_V-like"/>
</dbReference>
<dbReference type="GO" id="GO:0003746">
    <property type="term" value="F:translation elongation factor activity"/>
    <property type="evidence" value="ECO:0007669"/>
    <property type="project" value="UniProtKB-KW"/>
</dbReference>
<dbReference type="InterPro" id="IPR035647">
    <property type="entry name" value="EFG_III/V"/>
</dbReference>
<dbReference type="InterPro" id="IPR020568">
    <property type="entry name" value="Ribosomal_Su5_D2-typ_SF"/>
</dbReference>
<dbReference type="Pfam" id="PF03764">
    <property type="entry name" value="EFG_IV"/>
    <property type="match status" value="1"/>
</dbReference>
<dbReference type="AlphaFoldDB" id="A0A9D1F951"/>
<dbReference type="GO" id="GO:0005525">
    <property type="term" value="F:GTP binding"/>
    <property type="evidence" value="ECO:0007669"/>
    <property type="project" value="UniProtKB-KW"/>
</dbReference>
<feature type="domain" description="Tr-type G" evidence="3">
    <location>
        <begin position="5"/>
        <end position="273"/>
    </location>
</feature>
<dbReference type="NCBIfam" id="NF009381">
    <property type="entry name" value="PRK12740.1-5"/>
    <property type="match status" value="1"/>
</dbReference>
<dbReference type="InterPro" id="IPR041095">
    <property type="entry name" value="EFG_II"/>
</dbReference>
<dbReference type="GO" id="GO:0032790">
    <property type="term" value="P:ribosome disassembly"/>
    <property type="evidence" value="ECO:0007669"/>
    <property type="project" value="TreeGrafter"/>
</dbReference>
<reference evidence="4" key="1">
    <citation type="submission" date="2020-10" db="EMBL/GenBank/DDBJ databases">
        <authorList>
            <person name="Gilroy R."/>
        </authorList>
    </citation>
    <scope>NUCLEOTIDE SEQUENCE</scope>
    <source>
        <strain evidence="4">ChiBcec16-1751</strain>
    </source>
</reference>
<comment type="caution">
    <text evidence="4">The sequence shown here is derived from an EMBL/GenBank/DDBJ whole genome shotgun (WGS) entry which is preliminary data.</text>
</comment>
<dbReference type="GO" id="GO:0003924">
    <property type="term" value="F:GTPase activity"/>
    <property type="evidence" value="ECO:0007669"/>
    <property type="project" value="InterPro"/>
</dbReference>
<organism evidence="4 5">
    <name type="scientific">Candidatus Avoscillospira avistercoris</name>
    <dbReference type="NCBI Taxonomy" id="2840707"/>
    <lineage>
        <taxon>Bacteria</taxon>
        <taxon>Bacillati</taxon>
        <taxon>Bacillota</taxon>
        <taxon>Clostridia</taxon>
        <taxon>Eubacteriales</taxon>
        <taxon>Oscillospiraceae</taxon>
        <taxon>Oscillospiraceae incertae sedis</taxon>
        <taxon>Candidatus Avoscillospira</taxon>
    </lineage>
</organism>
<evidence type="ECO:0000256" key="1">
    <source>
        <dbReference type="ARBA" id="ARBA00022741"/>
    </source>
</evidence>
<dbReference type="Gene3D" id="2.40.30.10">
    <property type="entry name" value="Translation factors"/>
    <property type="match status" value="1"/>
</dbReference>
<sequence>MYTAKDIRNICLMGHGGDGKTTLVEAMLYTAKGSERLGKVTDGNTVSDFDPEEVKRGYSIATSLIPVEFEGSKLNVLDNPGFSAFAGEMLQSLKVCDSAIIVAGAKGRLSVGAEKSWKQLRESEIPAFICMSRLDEEIGDFFTTLDYMHVKLHPAIVPFMFPIYENKKVAGCVDVLTGKGYDLEGKERPLSSDDQARVEVYMDNINEQVAETSEELMEKYFSGEPFTTEELTAGIKQAIRERVLFPLLCCGSLSGLGMQGVLRNLIAYAPNPLEGKPMLTADGDEFTRDPDGAPTLYFFKTMSDSFGKNSYFQVVSGKATPDLSLTNFRSGSSEKLGHLYTAKGKKNTEVKELCCGDLGVLMKAANVKTNDTLGVEGKSPVIAPVEYEEPCYSMAVYAKVRGTEDKIATGLAKLNEDDSSFTFGMNPETKEMVLSGAGDIHLDVLCAKLKSKYNVDVELRPAKIAYRETIRKKVQVHGRHKKQSGGHGQFGDVWIEFEPQDETEDLIFAERVVGGAVPKNFFPAVEKGLRESIKKGPLAGFPVVFLKATLYDGSYHPVDSSEMAFKTAASIAFKEGLPQAAPTILEPIGQLKVTVPDEYMGDVIGDLNKRRGRILGMTPKGDNQQQVEAEVPMGEMSSYVIDLRSISQGRGYFRLKFVRYEEVPQMYQAKIIEEAKKAAEAE</sequence>